<evidence type="ECO:0008006" key="6">
    <source>
        <dbReference type="Google" id="ProtNLM"/>
    </source>
</evidence>
<feature type="region of interest" description="Disordered" evidence="1">
    <location>
        <begin position="53"/>
        <end position="93"/>
    </location>
</feature>
<feature type="chain" id="PRO_5015094994" description="AA1-like domain-containing protein" evidence="2">
    <location>
        <begin position="19"/>
        <end position="310"/>
    </location>
</feature>
<dbReference type="EnsemblFungi" id="EJT72196">
    <property type="protein sequence ID" value="EJT72196"/>
    <property type="gene ID" value="GGTG_09063"/>
</dbReference>
<reference evidence="4" key="5">
    <citation type="submission" date="2018-04" db="UniProtKB">
        <authorList>
            <consortium name="EnsemblFungi"/>
        </authorList>
    </citation>
    <scope>IDENTIFICATION</scope>
    <source>
        <strain evidence="4">R3-111a-1</strain>
    </source>
</reference>
<dbReference type="RefSeq" id="XP_009225170.1">
    <property type="nucleotide sequence ID" value="XM_009226906.1"/>
</dbReference>
<evidence type="ECO:0000313" key="3">
    <source>
        <dbReference type="EMBL" id="EJT72196.1"/>
    </source>
</evidence>
<protein>
    <recommendedName>
        <fullName evidence="6">AA1-like domain-containing protein</fullName>
    </recommendedName>
</protein>
<evidence type="ECO:0000256" key="2">
    <source>
        <dbReference type="SAM" id="SignalP"/>
    </source>
</evidence>
<reference evidence="4" key="4">
    <citation type="journal article" date="2015" name="G3 (Bethesda)">
        <title>Genome sequences of three phytopathogenic species of the Magnaporthaceae family of fungi.</title>
        <authorList>
            <person name="Okagaki L.H."/>
            <person name="Nunes C.C."/>
            <person name="Sailsbery J."/>
            <person name="Clay B."/>
            <person name="Brown D."/>
            <person name="John T."/>
            <person name="Oh Y."/>
            <person name="Young N."/>
            <person name="Fitzgerald M."/>
            <person name="Haas B.J."/>
            <person name="Zeng Q."/>
            <person name="Young S."/>
            <person name="Adiconis X."/>
            <person name="Fan L."/>
            <person name="Levin J.Z."/>
            <person name="Mitchell T.K."/>
            <person name="Okubara P.A."/>
            <person name="Farman M.L."/>
            <person name="Kohn L.M."/>
            <person name="Birren B."/>
            <person name="Ma L.-J."/>
            <person name="Dean R.A."/>
        </authorList>
    </citation>
    <scope>NUCLEOTIDE SEQUENCE</scope>
    <source>
        <strain evidence="4">R3-111a-1</strain>
    </source>
</reference>
<reference evidence="3" key="3">
    <citation type="submission" date="2010-09" db="EMBL/GenBank/DDBJ databases">
        <title>Annotation of Gaeumannomyces graminis var. tritici R3-111a-1.</title>
        <authorList>
            <consortium name="The Broad Institute Genome Sequencing Platform"/>
            <person name="Ma L.-J."/>
            <person name="Dead R."/>
            <person name="Young S.K."/>
            <person name="Zeng Q."/>
            <person name="Gargeya S."/>
            <person name="Fitzgerald M."/>
            <person name="Haas B."/>
            <person name="Abouelleil A."/>
            <person name="Alvarado L."/>
            <person name="Arachchi H.M."/>
            <person name="Berlin A."/>
            <person name="Brown A."/>
            <person name="Chapman S.B."/>
            <person name="Chen Z."/>
            <person name="Dunbar C."/>
            <person name="Freedman E."/>
            <person name="Gearin G."/>
            <person name="Gellesch M."/>
            <person name="Goldberg J."/>
            <person name="Griggs A."/>
            <person name="Gujja S."/>
            <person name="Heiman D."/>
            <person name="Howarth C."/>
            <person name="Larson L."/>
            <person name="Lui A."/>
            <person name="MacDonald P.J.P."/>
            <person name="Mehta T."/>
            <person name="Montmayeur A."/>
            <person name="Murphy C."/>
            <person name="Neiman D."/>
            <person name="Pearson M."/>
            <person name="Priest M."/>
            <person name="Roberts A."/>
            <person name="Saif S."/>
            <person name="Shea T."/>
            <person name="Shenoy N."/>
            <person name="Sisk P."/>
            <person name="Stolte C."/>
            <person name="Sykes S."/>
            <person name="Yandava C."/>
            <person name="Wortman J."/>
            <person name="Nusbaum C."/>
            <person name="Birren B."/>
        </authorList>
    </citation>
    <scope>NUCLEOTIDE SEQUENCE</scope>
    <source>
        <strain evidence="3">R3-111a-1</strain>
    </source>
</reference>
<reference evidence="5" key="1">
    <citation type="submission" date="2010-07" db="EMBL/GenBank/DDBJ databases">
        <title>The genome sequence of Gaeumannomyces graminis var. tritici strain R3-111a-1.</title>
        <authorList>
            <consortium name="The Broad Institute Genome Sequencing Platform"/>
            <person name="Ma L.-J."/>
            <person name="Dead R."/>
            <person name="Young S."/>
            <person name="Zeng Q."/>
            <person name="Koehrsen M."/>
            <person name="Alvarado L."/>
            <person name="Berlin A."/>
            <person name="Chapman S.B."/>
            <person name="Chen Z."/>
            <person name="Freedman E."/>
            <person name="Gellesch M."/>
            <person name="Goldberg J."/>
            <person name="Griggs A."/>
            <person name="Gujja S."/>
            <person name="Heilman E.R."/>
            <person name="Heiman D."/>
            <person name="Hepburn T."/>
            <person name="Howarth C."/>
            <person name="Jen D."/>
            <person name="Larson L."/>
            <person name="Mehta T."/>
            <person name="Neiman D."/>
            <person name="Pearson M."/>
            <person name="Roberts A."/>
            <person name="Saif S."/>
            <person name="Shea T."/>
            <person name="Shenoy N."/>
            <person name="Sisk P."/>
            <person name="Stolte C."/>
            <person name="Sykes S."/>
            <person name="Walk T."/>
            <person name="White J."/>
            <person name="Yandava C."/>
            <person name="Haas B."/>
            <person name="Nusbaum C."/>
            <person name="Birren B."/>
        </authorList>
    </citation>
    <scope>NUCLEOTIDE SEQUENCE [LARGE SCALE GENOMIC DNA]</scope>
    <source>
        <strain evidence="5">R3-111a-1</strain>
    </source>
</reference>
<reference evidence="3" key="2">
    <citation type="submission" date="2010-07" db="EMBL/GenBank/DDBJ databases">
        <authorList>
            <consortium name="The Broad Institute Genome Sequencing Platform"/>
            <consortium name="Broad Institute Genome Sequencing Center for Infectious Disease"/>
            <person name="Ma L.-J."/>
            <person name="Dead R."/>
            <person name="Young S."/>
            <person name="Zeng Q."/>
            <person name="Koehrsen M."/>
            <person name="Alvarado L."/>
            <person name="Berlin A."/>
            <person name="Chapman S.B."/>
            <person name="Chen Z."/>
            <person name="Freedman E."/>
            <person name="Gellesch M."/>
            <person name="Goldberg J."/>
            <person name="Griggs A."/>
            <person name="Gujja S."/>
            <person name="Heilman E.R."/>
            <person name="Heiman D."/>
            <person name="Hepburn T."/>
            <person name="Howarth C."/>
            <person name="Jen D."/>
            <person name="Larson L."/>
            <person name="Mehta T."/>
            <person name="Neiman D."/>
            <person name="Pearson M."/>
            <person name="Roberts A."/>
            <person name="Saif S."/>
            <person name="Shea T."/>
            <person name="Shenoy N."/>
            <person name="Sisk P."/>
            <person name="Stolte C."/>
            <person name="Sykes S."/>
            <person name="Walk T."/>
            <person name="White J."/>
            <person name="Yandava C."/>
            <person name="Haas B."/>
            <person name="Nusbaum C."/>
            <person name="Birren B."/>
        </authorList>
    </citation>
    <scope>NUCLEOTIDE SEQUENCE</scope>
    <source>
        <strain evidence="3">R3-111a-1</strain>
    </source>
</reference>
<dbReference type="HOGENOM" id="CLU_897278_0_0_1"/>
<evidence type="ECO:0000313" key="4">
    <source>
        <dbReference type="EnsemblFungi" id="EJT72196"/>
    </source>
</evidence>
<dbReference type="GeneID" id="20349521"/>
<feature type="compositionally biased region" description="Polar residues" evidence="1">
    <location>
        <begin position="80"/>
        <end position="90"/>
    </location>
</feature>
<dbReference type="VEuPathDB" id="FungiDB:GGTG_09063"/>
<dbReference type="Proteomes" id="UP000006039">
    <property type="component" value="Unassembled WGS sequence"/>
</dbReference>
<sequence>MHLTVLTPLCLALPVAMCFQLSPAGLDGVYRVTVNGNGVEEHHRLGDVTGWTVGGGQMHGRRWQQRSGGKIPSRRREVGPSTTSATWDTTESGDDGFDITITDSAITDDTVTTNTTNNTITTNTTTNITISANNTINATSAATHTRTMSDGTSMTTTKPTGDASLLFDWTRGVYWRLFDLEGTWECKTMSPPTRSLNATLVAQAYAGLDAQCDRSGARGRPMAQPVKPKHHFYARSENVVAFFCNFAQAPMSPTPIWCDDFDRISFTRGLARRCGIDRPGWVTFHAETVTLSYGLDEVDHTKTFCAESHH</sequence>
<feature type="signal peptide" evidence="2">
    <location>
        <begin position="1"/>
        <end position="18"/>
    </location>
</feature>
<evidence type="ECO:0000313" key="5">
    <source>
        <dbReference type="Proteomes" id="UP000006039"/>
    </source>
</evidence>
<keyword evidence="2" id="KW-0732">Signal</keyword>
<evidence type="ECO:0000256" key="1">
    <source>
        <dbReference type="SAM" id="MobiDB-lite"/>
    </source>
</evidence>
<accession>J3P6C2</accession>
<proteinExistence type="predicted"/>
<organism evidence="3">
    <name type="scientific">Gaeumannomyces tritici (strain R3-111a-1)</name>
    <name type="common">Wheat and barley take-all root rot fungus</name>
    <name type="synonym">Gaeumannomyces graminis var. tritici</name>
    <dbReference type="NCBI Taxonomy" id="644352"/>
    <lineage>
        <taxon>Eukaryota</taxon>
        <taxon>Fungi</taxon>
        <taxon>Dikarya</taxon>
        <taxon>Ascomycota</taxon>
        <taxon>Pezizomycotina</taxon>
        <taxon>Sordariomycetes</taxon>
        <taxon>Sordariomycetidae</taxon>
        <taxon>Magnaporthales</taxon>
        <taxon>Magnaporthaceae</taxon>
        <taxon>Gaeumannomyces</taxon>
    </lineage>
</organism>
<dbReference type="EMBL" id="GL385399">
    <property type="protein sequence ID" value="EJT72196.1"/>
    <property type="molecule type" value="Genomic_DNA"/>
</dbReference>
<keyword evidence="5" id="KW-1185">Reference proteome</keyword>
<dbReference type="AlphaFoldDB" id="J3P6C2"/>
<name>J3P6C2_GAET3</name>
<gene>
    <name evidence="4" type="primary">20349521</name>
    <name evidence="3" type="ORF">GGTG_09063</name>
</gene>